<organism evidence="5 6">
    <name type="scientific">Roseburia porci</name>
    <dbReference type="NCBI Taxonomy" id="2605790"/>
    <lineage>
        <taxon>Bacteria</taxon>
        <taxon>Bacillati</taxon>
        <taxon>Bacillota</taxon>
        <taxon>Clostridia</taxon>
        <taxon>Lachnospirales</taxon>
        <taxon>Lachnospiraceae</taxon>
        <taxon>Roseburia</taxon>
    </lineage>
</organism>
<dbReference type="Pfam" id="PF00356">
    <property type="entry name" value="LacI"/>
    <property type="match status" value="1"/>
</dbReference>
<dbReference type="PROSITE" id="PS50932">
    <property type="entry name" value="HTH_LACI_2"/>
    <property type="match status" value="1"/>
</dbReference>
<protein>
    <submittedName>
        <fullName evidence="5">LacI family transcriptional regulator</fullName>
    </submittedName>
</protein>
<keyword evidence="1" id="KW-0805">Transcription regulation</keyword>
<evidence type="ECO:0000256" key="3">
    <source>
        <dbReference type="ARBA" id="ARBA00023163"/>
    </source>
</evidence>
<dbReference type="RefSeq" id="WP_154429873.1">
    <property type="nucleotide sequence ID" value="NZ_VUNI01000011.1"/>
</dbReference>
<keyword evidence="6" id="KW-1185">Reference proteome</keyword>
<dbReference type="SUPFAM" id="SSF53822">
    <property type="entry name" value="Periplasmic binding protein-like I"/>
    <property type="match status" value="1"/>
</dbReference>
<dbReference type="GO" id="GO:0000976">
    <property type="term" value="F:transcription cis-regulatory region binding"/>
    <property type="evidence" value="ECO:0007669"/>
    <property type="project" value="TreeGrafter"/>
</dbReference>
<evidence type="ECO:0000313" key="5">
    <source>
        <dbReference type="EMBL" id="MST74908.1"/>
    </source>
</evidence>
<dbReference type="SMART" id="SM00354">
    <property type="entry name" value="HTH_LACI"/>
    <property type="match status" value="1"/>
</dbReference>
<feature type="domain" description="HTH lacI-type" evidence="4">
    <location>
        <begin position="2"/>
        <end position="57"/>
    </location>
</feature>
<dbReference type="CDD" id="cd06267">
    <property type="entry name" value="PBP1_LacI_sugar_binding-like"/>
    <property type="match status" value="1"/>
</dbReference>
<evidence type="ECO:0000259" key="4">
    <source>
        <dbReference type="PROSITE" id="PS50932"/>
    </source>
</evidence>
<dbReference type="InterPro" id="IPR046335">
    <property type="entry name" value="LacI/GalR-like_sensor"/>
</dbReference>
<dbReference type="PROSITE" id="PS00356">
    <property type="entry name" value="HTH_LACI_1"/>
    <property type="match status" value="1"/>
</dbReference>
<dbReference type="EMBL" id="VUNI01000011">
    <property type="protein sequence ID" value="MST74908.1"/>
    <property type="molecule type" value="Genomic_DNA"/>
</dbReference>
<dbReference type="SUPFAM" id="SSF47413">
    <property type="entry name" value="lambda repressor-like DNA-binding domains"/>
    <property type="match status" value="1"/>
</dbReference>
<dbReference type="CDD" id="cd01392">
    <property type="entry name" value="HTH_LacI"/>
    <property type="match status" value="1"/>
</dbReference>
<accession>A0A6L5YRJ1</accession>
<dbReference type="Gene3D" id="1.10.260.40">
    <property type="entry name" value="lambda repressor-like DNA-binding domains"/>
    <property type="match status" value="1"/>
</dbReference>
<comment type="caution">
    <text evidence="5">The sequence shown here is derived from an EMBL/GenBank/DDBJ whole genome shotgun (WGS) entry which is preliminary data.</text>
</comment>
<evidence type="ECO:0000256" key="2">
    <source>
        <dbReference type="ARBA" id="ARBA00023125"/>
    </source>
</evidence>
<dbReference type="Gene3D" id="3.40.50.2300">
    <property type="match status" value="2"/>
</dbReference>
<sequence>MVRIKDVAEAVGVSTATVSNVINGKEQRVSKEVREKIQTALDEMGYVRNRSAMMLAQTSSNMIGLVIPCKPGVKIVLEDPYYSAFLGNLEYEIREHDCYMYLIAQQTEEEIIRQAIAWNLEGLIVCNMSEEELKSLNQKYRRGIVSIDSYLQNQADFINISTDDFGGGYQMGQYLISQGHTKIAMLADNDATVDHHRWMGLMQAMTEAGLSLSEQDHFIFSSSEPVRELQMEQFLPKLREYTALFVASDFYALEVSSFLQSKGIRVPEDISIAGFDDLIYARLARPKLTTMSQNIAKKARMAVEALLYLQDARKNKKSIDISEERWRLPVRLVERESVKKLDNI</sequence>
<evidence type="ECO:0000256" key="1">
    <source>
        <dbReference type="ARBA" id="ARBA00023015"/>
    </source>
</evidence>
<keyword evidence="3" id="KW-0804">Transcription</keyword>
<dbReference type="Pfam" id="PF13377">
    <property type="entry name" value="Peripla_BP_3"/>
    <property type="match status" value="1"/>
</dbReference>
<dbReference type="InterPro" id="IPR010982">
    <property type="entry name" value="Lambda_DNA-bd_dom_sf"/>
</dbReference>
<dbReference type="AlphaFoldDB" id="A0A6L5YRJ1"/>
<dbReference type="GO" id="GO:0003700">
    <property type="term" value="F:DNA-binding transcription factor activity"/>
    <property type="evidence" value="ECO:0007669"/>
    <property type="project" value="TreeGrafter"/>
</dbReference>
<gene>
    <name evidence="5" type="ORF">FYJ75_07670</name>
</gene>
<dbReference type="InterPro" id="IPR000843">
    <property type="entry name" value="HTH_LacI"/>
</dbReference>
<name>A0A6L5YRJ1_9FIRM</name>
<dbReference type="PANTHER" id="PTHR30146:SF24">
    <property type="entry name" value="XYLOSE OPERON REGULATORY PROTEIN"/>
    <property type="match status" value="1"/>
</dbReference>
<evidence type="ECO:0000313" key="6">
    <source>
        <dbReference type="Proteomes" id="UP000474024"/>
    </source>
</evidence>
<proteinExistence type="predicted"/>
<dbReference type="PANTHER" id="PTHR30146">
    <property type="entry name" value="LACI-RELATED TRANSCRIPTIONAL REPRESSOR"/>
    <property type="match status" value="1"/>
</dbReference>
<reference evidence="5 6" key="1">
    <citation type="submission" date="2019-08" db="EMBL/GenBank/DDBJ databases">
        <title>In-depth cultivation of the pig gut microbiome towards novel bacterial diversity and tailored functional studies.</title>
        <authorList>
            <person name="Wylensek D."/>
            <person name="Hitch T.C.A."/>
            <person name="Clavel T."/>
        </authorList>
    </citation>
    <scope>NUCLEOTIDE SEQUENCE [LARGE SCALE GENOMIC DNA]</scope>
    <source>
        <strain evidence="5 6">MUC/MUC-530-WT-4D</strain>
    </source>
</reference>
<dbReference type="Proteomes" id="UP000474024">
    <property type="component" value="Unassembled WGS sequence"/>
</dbReference>
<keyword evidence="2" id="KW-0238">DNA-binding</keyword>
<dbReference type="InterPro" id="IPR028082">
    <property type="entry name" value="Peripla_BP_I"/>
</dbReference>